<keyword evidence="2" id="KW-0521">NADP</keyword>
<dbReference type="InterPro" id="IPR036291">
    <property type="entry name" value="NAD(P)-bd_dom_sf"/>
</dbReference>
<proteinExistence type="inferred from homology"/>
<gene>
    <name evidence="4" type="ORF">FIBSPDRAFT_941087</name>
</gene>
<evidence type="ECO:0000313" key="5">
    <source>
        <dbReference type="Proteomes" id="UP000076532"/>
    </source>
</evidence>
<dbReference type="InterPro" id="IPR002347">
    <property type="entry name" value="SDR_fam"/>
</dbReference>
<dbReference type="AlphaFoldDB" id="A0A167USZ5"/>
<dbReference type="Proteomes" id="UP000076532">
    <property type="component" value="Unassembled WGS sequence"/>
</dbReference>
<name>A0A167USZ5_9AGAM</name>
<evidence type="ECO:0000256" key="1">
    <source>
        <dbReference type="ARBA" id="ARBA00006484"/>
    </source>
</evidence>
<organism evidence="4 5">
    <name type="scientific">Athelia psychrophila</name>
    <dbReference type="NCBI Taxonomy" id="1759441"/>
    <lineage>
        <taxon>Eukaryota</taxon>
        <taxon>Fungi</taxon>
        <taxon>Dikarya</taxon>
        <taxon>Basidiomycota</taxon>
        <taxon>Agaricomycotina</taxon>
        <taxon>Agaricomycetes</taxon>
        <taxon>Agaricomycetidae</taxon>
        <taxon>Atheliales</taxon>
        <taxon>Atheliaceae</taxon>
        <taxon>Athelia</taxon>
    </lineage>
</organism>
<dbReference type="PANTHER" id="PTHR24320:SF282">
    <property type="entry name" value="WW DOMAIN-CONTAINING OXIDOREDUCTASE"/>
    <property type="match status" value="1"/>
</dbReference>
<sequence>MHSMGAMTSTLADYRVAFSIAPPQNPWFTVDDVPDLTGRVALVTGGNRDADLSRKGRGGEDVQVIALKMDLSDLESVAQAAKVFLSMGAMTSTLADYRVAFSIAPPQNPWFTVDDVPDLTGRVALVTGGNRGCGFVAAKALALHGARVYIASRDDKKCQTAADKIKEEVGGKNVQVIALKMDLSDLESVAQAAKVFLSKEKTLHILILNAAVQEEPATARTKQGYGLHFGINVLGHFLLTQYLVPTLLSTAQTTAPGSVRIVTVASSAHYFAPAPGIDFSSLGRRADQLCTDQGKAWSPNTCYGHSKLANILVSNERARRYADNGVYCLSLHPGNILTSDEDSWLARQLLWPADPYGAINMLYCATAPAAQNGAYVVPWARAHPPHPHAQDTAMAAQLWAWLEAQVRVFEARSANPNQIN</sequence>
<dbReference type="SUPFAM" id="SSF51735">
    <property type="entry name" value="NAD(P)-binding Rossmann-fold domains"/>
    <property type="match status" value="1"/>
</dbReference>
<dbReference type="Gene3D" id="3.40.50.720">
    <property type="entry name" value="NAD(P)-binding Rossmann-like Domain"/>
    <property type="match status" value="1"/>
</dbReference>
<dbReference type="STRING" id="436010.A0A167USZ5"/>
<dbReference type="GO" id="GO:0016491">
    <property type="term" value="F:oxidoreductase activity"/>
    <property type="evidence" value="ECO:0007669"/>
    <property type="project" value="UniProtKB-KW"/>
</dbReference>
<evidence type="ECO:0000313" key="4">
    <source>
        <dbReference type="EMBL" id="KZP04269.1"/>
    </source>
</evidence>
<evidence type="ECO:0000256" key="3">
    <source>
        <dbReference type="ARBA" id="ARBA00023002"/>
    </source>
</evidence>
<accession>A0A167USZ5</accession>
<keyword evidence="3" id="KW-0560">Oxidoreductase</keyword>
<evidence type="ECO:0000256" key="2">
    <source>
        <dbReference type="ARBA" id="ARBA00022857"/>
    </source>
</evidence>
<dbReference type="PANTHER" id="PTHR24320">
    <property type="entry name" value="RETINOL DEHYDROGENASE"/>
    <property type="match status" value="1"/>
</dbReference>
<keyword evidence="5" id="KW-1185">Reference proteome</keyword>
<dbReference type="EMBL" id="KV417940">
    <property type="protein sequence ID" value="KZP04269.1"/>
    <property type="molecule type" value="Genomic_DNA"/>
</dbReference>
<dbReference type="OrthoDB" id="191139at2759"/>
<dbReference type="PRINTS" id="PR00081">
    <property type="entry name" value="GDHRDH"/>
</dbReference>
<reference evidence="4 5" key="1">
    <citation type="journal article" date="2016" name="Mol. Biol. Evol.">
        <title>Comparative Genomics of Early-Diverging Mushroom-Forming Fungi Provides Insights into the Origins of Lignocellulose Decay Capabilities.</title>
        <authorList>
            <person name="Nagy L.G."/>
            <person name="Riley R."/>
            <person name="Tritt A."/>
            <person name="Adam C."/>
            <person name="Daum C."/>
            <person name="Floudas D."/>
            <person name="Sun H."/>
            <person name="Yadav J.S."/>
            <person name="Pangilinan J."/>
            <person name="Larsson K.H."/>
            <person name="Matsuura K."/>
            <person name="Barry K."/>
            <person name="Labutti K."/>
            <person name="Kuo R."/>
            <person name="Ohm R.A."/>
            <person name="Bhattacharya S.S."/>
            <person name="Shirouzu T."/>
            <person name="Yoshinaga Y."/>
            <person name="Martin F.M."/>
            <person name="Grigoriev I.V."/>
            <person name="Hibbett D.S."/>
        </authorList>
    </citation>
    <scope>NUCLEOTIDE SEQUENCE [LARGE SCALE GENOMIC DNA]</scope>
    <source>
        <strain evidence="4 5">CBS 109695</strain>
    </source>
</reference>
<protein>
    <submittedName>
        <fullName evidence="4">NAD(P)-binding protein</fullName>
    </submittedName>
</protein>
<comment type="similarity">
    <text evidence="1">Belongs to the short-chain dehydrogenases/reductases (SDR) family.</text>
</comment>
<dbReference type="Pfam" id="PF00106">
    <property type="entry name" value="adh_short"/>
    <property type="match status" value="1"/>
</dbReference>